<accession>A0A2G8KY04</accession>
<evidence type="ECO:0000313" key="7">
    <source>
        <dbReference type="Proteomes" id="UP000230750"/>
    </source>
</evidence>
<dbReference type="PRINTS" id="PR00081">
    <property type="entry name" value="GDHRDH"/>
</dbReference>
<sequence>MQKKFQRGGVHPLLLDPSPGRPSVFSPPTQKHLPKPLVTGANKGIGFAIVRSLCKKLDKSDVVYLTSRNESLGLDAVEKLKKEGLSPCYHQLDIGDEGSAKKLKEHLEKTHGGVDILINNAGVLLREEEIPFIEKAERTMKTNFFDTLKRITSLALRLDQMVACYHASIVLGKKENEITFLRNFLALYHKSTPLAIESADRKGLFQHPRCFYHYFNQGLTKVLSIDIDVKAGNHVELGWPAGSDGYPSYNVSKLGIIAVTKVFAENLKQDPRQGILINSCSPGYVATDLTRNQGHRTIDEGAVTSVVLALLARDSSHPQGQYMDANQEIQDFLG</sequence>
<dbReference type="InterPro" id="IPR036291">
    <property type="entry name" value="NAD(P)-bd_dom_sf"/>
</dbReference>
<evidence type="ECO:0000256" key="2">
    <source>
        <dbReference type="ARBA" id="ARBA00022857"/>
    </source>
</evidence>
<keyword evidence="7" id="KW-1185">Reference proteome</keyword>
<dbReference type="AlphaFoldDB" id="A0A2G8KY04"/>
<protein>
    <recommendedName>
        <fullName evidence="8">Carbonyl reductase</fullName>
    </recommendedName>
</protein>
<dbReference type="Proteomes" id="UP000230750">
    <property type="component" value="Unassembled WGS sequence"/>
</dbReference>
<evidence type="ECO:0000256" key="5">
    <source>
        <dbReference type="SAM" id="MobiDB-lite"/>
    </source>
</evidence>
<proteinExistence type="inferred from homology"/>
<evidence type="ECO:0000256" key="1">
    <source>
        <dbReference type="ARBA" id="ARBA00006484"/>
    </source>
</evidence>
<dbReference type="GO" id="GO:0016491">
    <property type="term" value="F:oxidoreductase activity"/>
    <property type="evidence" value="ECO:0007669"/>
    <property type="project" value="UniProtKB-KW"/>
</dbReference>
<organism evidence="6 7">
    <name type="scientific">Stichopus japonicus</name>
    <name type="common">Sea cucumber</name>
    <dbReference type="NCBI Taxonomy" id="307972"/>
    <lineage>
        <taxon>Eukaryota</taxon>
        <taxon>Metazoa</taxon>
        <taxon>Echinodermata</taxon>
        <taxon>Eleutherozoa</taxon>
        <taxon>Echinozoa</taxon>
        <taxon>Holothuroidea</taxon>
        <taxon>Aspidochirotacea</taxon>
        <taxon>Aspidochirotida</taxon>
        <taxon>Stichopodidae</taxon>
        <taxon>Apostichopus</taxon>
    </lineage>
</organism>
<dbReference type="PANTHER" id="PTHR43963:SF4">
    <property type="entry name" value="CARBONYL REDUCTASE (NADPH)"/>
    <property type="match status" value="1"/>
</dbReference>
<feature type="region of interest" description="Disordered" evidence="5">
    <location>
        <begin position="1"/>
        <end position="37"/>
    </location>
</feature>
<evidence type="ECO:0000313" key="6">
    <source>
        <dbReference type="EMBL" id="PIK52852.1"/>
    </source>
</evidence>
<keyword evidence="3" id="KW-0560">Oxidoreductase</keyword>
<evidence type="ECO:0000256" key="4">
    <source>
        <dbReference type="RuleBase" id="RU000363"/>
    </source>
</evidence>
<dbReference type="Gene3D" id="3.40.50.720">
    <property type="entry name" value="NAD(P)-binding Rossmann-like Domain"/>
    <property type="match status" value="1"/>
</dbReference>
<gene>
    <name evidence="6" type="ORF">BSL78_10285</name>
</gene>
<dbReference type="PANTHER" id="PTHR43963">
    <property type="entry name" value="CARBONYL REDUCTASE 1-RELATED"/>
    <property type="match status" value="1"/>
</dbReference>
<dbReference type="InterPro" id="IPR002347">
    <property type="entry name" value="SDR_fam"/>
</dbReference>
<comment type="caution">
    <text evidence="6">The sequence shown here is derived from an EMBL/GenBank/DDBJ whole genome shotgun (WGS) entry which is preliminary data.</text>
</comment>
<dbReference type="SUPFAM" id="SSF51735">
    <property type="entry name" value="NAD(P)-binding Rossmann-fold domains"/>
    <property type="match status" value="1"/>
</dbReference>
<evidence type="ECO:0000256" key="3">
    <source>
        <dbReference type="ARBA" id="ARBA00023002"/>
    </source>
</evidence>
<reference evidence="6 7" key="1">
    <citation type="journal article" date="2017" name="PLoS Biol.">
        <title>The sea cucumber genome provides insights into morphological evolution and visceral regeneration.</title>
        <authorList>
            <person name="Zhang X."/>
            <person name="Sun L."/>
            <person name="Yuan J."/>
            <person name="Sun Y."/>
            <person name="Gao Y."/>
            <person name="Zhang L."/>
            <person name="Li S."/>
            <person name="Dai H."/>
            <person name="Hamel J.F."/>
            <person name="Liu C."/>
            <person name="Yu Y."/>
            <person name="Liu S."/>
            <person name="Lin W."/>
            <person name="Guo K."/>
            <person name="Jin S."/>
            <person name="Xu P."/>
            <person name="Storey K.B."/>
            <person name="Huan P."/>
            <person name="Zhang T."/>
            <person name="Zhou Y."/>
            <person name="Zhang J."/>
            <person name="Lin C."/>
            <person name="Li X."/>
            <person name="Xing L."/>
            <person name="Huo D."/>
            <person name="Sun M."/>
            <person name="Wang L."/>
            <person name="Mercier A."/>
            <person name="Li F."/>
            <person name="Yang H."/>
            <person name="Xiang J."/>
        </authorList>
    </citation>
    <scope>NUCLEOTIDE SEQUENCE [LARGE SCALE GENOMIC DNA]</scope>
    <source>
        <strain evidence="6">Shaxun</strain>
        <tissue evidence="6">Muscle</tissue>
    </source>
</reference>
<dbReference type="STRING" id="307972.A0A2G8KY04"/>
<dbReference type="OrthoDB" id="7289984at2759"/>
<name>A0A2G8KY04_STIJA</name>
<evidence type="ECO:0008006" key="8">
    <source>
        <dbReference type="Google" id="ProtNLM"/>
    </source>
</evidence>
<dbReference type="EMBL" id="MRZV01000312">
    <property type="protein sequence ID" value="PIK52852.1"/>
    <property type="molecule type" value="Genomic_DNA"/>
</dbReference>
<dbReference type="Pfam" id="PF00106">
    <property type="entry name" value="adh_short"/>
    <property type="match status" value="1"/>
</dbReference>
<keyword evidence="2" id="KW-0521">NADP</keyword>
<dbReference type="PRINTS" id="PR00080">
    <property type="entry name" value="SDRFAMILY"/>
</dbReference>
<comment type="similarity">
    <text evidence="1 4">Belongs to the short-chain dehydrogenases/reductases (SDR) family.</text>
</comment>